<protein>
    <recommendedName>
        <fullName evidence="4">Transcriptional regulator</fullName>
    </recommendedName>
</protein>
<dbReference type="EMBL" id="BJFL01000001">
    <property type="protein sequence ID" value="GDY28422.1"/>
    <property type="molecule type" value="Genomic_DNA"/>
</dbReference>
<evidence type="ECO:0000256" key="1">
    <source>
        <dbReference type="SAM" id="MobiDB-lite"/>
    </source>
</evidence>
<organism evidence="2 3">
    <name type="scientific">Gandjariella thermophila</name>
    <dbReference type="NCBI Taxonomy" id="1931992"/>
    <lineage>
        <taxon>Bacteria</taxon>
        <taxon>Bacillati</taxon>
        <taxon>Actinomycetota</taxon>
        <taxon>Actinomycetes</taxon>
        <taxon>Pseudonocardiales</taxon>
        <taxon>Pseudonocardiaceae</taxon>
        <taxon>Gandjariella</taxon>
    </lineage>
</organism>
<dbReference type="Proteomes" id="UP000298860">
    <property type="component" value="Unassembled WGS sequence"/>
</dbReference>
<accession>A0A4D4J031</accession>
<name>A0A4D4J031_9PSEU</name>
<dbReference type="RefSeq" id="WP_225977991.1">
    <property type="nucleotide sequence ID" value="NZ_BJFL01000001.1"/>
</dbReference>
<comment type="caution">
    <text evidence="2">The sequence shown here is derived from an EMBL/GenBank/DDBJ whole genome shotgun (WGS) entry which is preliminary data.</text>
</comment>
<dbReference type="InterPro" id="IPR011990">
    <property type="entry name" value="TPR-like_helical_dom_sf"/>
</dbReference>
<evidence type="ECO:0008006" key="4">
    <source>
        <dbReference type="Google" id="ProtNLM"/>
    </source>
</evidence>
<sequence length="418" mass="44318">MSEPNDLLRFARERAPSPTSPGEPLTRQELADLVNAHIYRVTGRVTAVDANHVGKWERGVIRWPAAHYRAALRAVLDAPSDADLGFTNPRRANLDRVNRKTFLKSAFGVGAGAFVLRPGEAHALPAGDTRSAIGGPTACYRRMESTVSSEYLGPAVAAHLRLSYALVAEQARTPSGFGLLAEIAGLAAWLSADRGDSATARRRYAEAIGYAQQAAHPLLAGYMTASLGQFAVDGGYPRQGLRLLDRAVTQLGASAPDSAHAWLASLRAVAHAALGERLPSIAALKDAERLTGRARGEPVWPWVFSFDSAKAARYQAAALGRLGDVRAARAAYQAASPALTAPKPRALAQVEHAHVLAGDGHVAEACALAAEALATGQAYGSERVAMRVRNFRATLPFRTAEARELDAALQAIYDTGAP</sequence>
<gene>
    <name evidence="2" type="ORF">GTS_00550</name>
</gene>
<evidence type="ECO:0000313" key="3">
    <source>
        <dbReference type="Proteomes" id="UP000298860"/>
    </source>
</evidence>
<dbReference type="AlphaFoldDB" id="A0A4D4J031"/>
<reference evidence="3" key="1">
    <citation type="submission" date="2019-04" db="EMBL/GenBank/DDBJ databases">
        <title>Draft genome sequence of Pseudonocardiaceae bacterium SL3-2-4.</title>
        <authorList>
            <person name="Ningsih F."/>
            <person name="Yokota A."/>
            <person name="Sakai Y."/>
            <person name="Nanatani K."/>
            <person name="Yabe S."/>
            <person name="Oetari A."/>
            <person name="Sjamsuridzal W."/>
        </authorList>
    </citation>
    <scope>NUCLEOTIDE SEQUENCE [LARGE SCALE GENOMIC DNA]</scope>
    <source>
        <strain evidence="3">SL3-2-4</strain>
    </source>
</reference>
<proteinExistence type="predicted"/>
<feature type="region of interest" description="Disordered" evidence="1">
    <location>
        <begin position="1"/>
        <end position="25"/>
    </location>
</feature>
<dbReference type="Gene3D" id="1.25.40.10">
    <property type="entry name" value="Tetratricopeptide repeat domain"/>
    <property type="match status" value="1"/>
</dbReference>
<evidence type="ECO:0000313" key="2">
    <source>
        <dbReference type="EMBL" id="GDY28422.1"/>
    </source>
</evidence>
<keyword evidence="3" id="KW-1185">Reference proteome</keyword>